<dbReference type="EMBL" id="CAJFDI010000005">
    <property type="protein sequence ID" value="CAD5231112.1"/>
    <property type="molecule type" value="Genomic_DNA"/>
</dbReference>
<feature type="signal peptide" evidence="1">
    <location>
        <begin position="1"/>
        <end position="21"/>
    </location>
</feature>
<reference evidence="2" key="2">
    <citation type="submission" date="2020-09" db="EMBL/GenBank/DDBJ databases">
        <authorList>
            <person name="Kikuchi T."/>
        </authorList>
    </citation>
    <scope>NUCLEOTIDE SEQUENCE</scope>
    <source>
        <strain evidence="2">Ka4C1</strain>
    </source>
</reference>
<evidence type="ECO:0000313" key="3">
    <source>
        <dbReference type="Proteomes" id="UP000095284"/>
    </source>
</evidence>
<name>A0A1I7RTQ5_BURXY</name>
<dbReference type="EMBL" id="CAJFCV020000005">
    <property type="protein sequence ID" value="CAG9122216.1"/>
    <property type="molecule type" value="Genomic_DNA"/>
</dbReference>
<gene>
    <name evidence="2" type="ORF">BXYJ_LOCUS11318</name>
</gene>
<protein>
    <submittedName>
        <fullName evidence="2">(pine wood nematode) hypothetical protein</fullName>
    </submittedName>
</protein>
<dbReference type="AlphaFoldDB" id="A0A1I7RTQ5"/>
<evidence type="ECO:0000313" key="5">
    <source>
        <dbReference type="WBParaSite" id="BXY_0411000.1"/>
    </source>
</evidence>
<dbReference type="Proteomes" id="UP000095284">
    <property type="component" value="Unplaced"/>
</dbReference>
<proteinExistence type="predicted"/>
<reference evidence="5" key="1">
    <citation type="submission" date="2016-11" db="UniProtKB">
        <authorList>
            <consortium name="WormBaseParasite"/>
        </authorList>
    </citation>
    <scope>IDENTIFICATION</scope>
</reference>
<accession>A0A1I7RTQ5</accession>
<sequence>MHLKSWIFIWDWLSWIVNISSRTSSNVSTVCDLSLTTASDKNSQPKRPPKSLDFAIDYKKLDTNGK</sequence>
<dbReference type="Proteomes" id="UP000659654">
    <property type="component" value="Unassembled WGS sequence"/>
</dbReference>
<dbReference type="WBParaSite" id="BXY_0411000.1">
    <property type="protein sequence ID" value="BXY_0411000.1"/>
    <property type="gene ID" value="BXY_0411000"/>
</dbReference>
<evidence type="ECO:0000256" key="1">
    <source>
        <dbReference type="SAM" id="SignalP"/>
    </source>
</evidence>
<organism evidence="3 5">
    <name type="scientific">Bursaphelenchus xylophilus</name>
    <name type="common">Pinewood nematode worm</name>
    <name type="synonym">Aphelenchoides xylophilus</name>
    <dbReference type="NCBI Taxonomy" id="6326"/>
    <lineage>
        <taxon>Eukaryota</taxon>
        <taxon>Metazoa</taxon>
        <taxon>Ecdysozoa</taxon>
        <taxon>Nematoda</taxon>
        <taxon>Chromadorea</taxon>
        <taxon>Rhabditida</taxon>
        <taxon>Tylenchina</taxon>
        <taxon>Tylenchomorpha</taxon>
        <taxon>Aphelenchoidea</taxon>
        <taxon>Aphelenchoididae</taxon>
        <taxon>Bursaphelenchus</taxon>
    </lineage>
</organism>
<keyword evidence="4" id="KW-1185">Reference proteome</keyword>
<dbReference type="Proteomes" id="UP000582659">
    <property type="component" value="Unassembled WGS sequence"/>
</dbReference>
<keyword evidence="1" id="KW-0732">Signal</keyword>
<evidence type="ECO:0000313" key="4">
    <source>
        <dbReference type="Proteomes" id="UP000659654"/>
    </source>
</evidence>
<evidence type="ECO:0000313" key="2">
    <source>
        <dbReference type="EMBL" id="CAD5231112.1"/>
    </source>
</evidence>
<feature type="chain" id="PRO_5036021943" evidence="1">
    <location>
        <begin position="22"/>
        <end position="66"/>
    </location>
</feature>